<organism evidence="6">
    <name type="scientific">Enterobius vermicularis</name>
    <name type="common">Human pinworm</name>
    <dbReference type="NCBI Taxonomy" id="51028"/>
    <lineage>
        <taxon>Eukaryota</taxon>
        <taxon>Metazoa</taxon>
        <taxon>Ecdysozoa</taxon>
        <taxon>Nematoda</taxon>
        <taxon>Chromadorea</taxon>
        <taxon>Rhabditida</taxon>
        <taxon>Spirurina</taxon>
        <taxon>Oxyuridomorpha</taxon>
        <taxon>Oxyuroidea</taxon>
        <taxon>Oxyuridae</taxon>
        <taxon>Enterobius</taxon>
    </lineage>
</organism>
<reference evidence="4 5" key="2">
    <citation type="submission" date="2018-10" db="EMBL/GenBank/DDBJ databases">
        <authorList>
            <consortium name="Pathogen Informatics"/>
        </authorList>
    </citation>
    <scope>NUCLEOTIDE SEQUENCE [LARGE SCALE GENOMIC DNA]</scope>
</reference>
<dbReference type="InterPro" id="IPR019309">
    <property type="entry name" value="WASHC3"/>
</dbReference>
<feature type="compositionally biased region" description="Low complexity" evidence="3">
    <location>
        <begin position="213"/>
        <end position="226"/>
    </location>
</feature>
<protein>
    <submittedName>
        <fullName evidence="6">Coiled-coil domain-containing protein 53</fullName>
    </submittedName>
</protein>
<keyword evidence="2" id="KW-0175">Coiled coil</keyword>
<feature type="compositionally biased region" description="Basic and acidic residues" evidence="3">
    <location>
        <begin position="129"/>
        <end position="147"/>
    </location>
</feature>
<name>A0A0N4V6I3_ENTVE</name>
<dbReference type="GO" id="GO:0030041">
    <property type="term" value="P:actin filament polymerization"/>
    <property type="evidence" value="ECO:0007669"/>
    <property type="project" value="TreeGrafter"/>
</dbReference>
<dbReference type="GO" id="GO:0006887">
    <property type="term" value="P:exocytosis"/>
    <property type="evidence" value="ECO:0007669"/>
    <property type="project" value="TreeGrafter"/>
</dbReference>
<evidence type="ECO:0000256" key="2">
    <source>
        <dbReference type="SAM" id="Coils"/>
    </source>
</evidence>
<dbReference type="EMBL" id="UXUI01008178">
    <property type="protein sequence ID" value="VDD90732.1"/>
    <property type="molecule type" value="Genomic_DNA"/>
</dbReference>
<dbReference type="WBParaSite" id="EVEC_0000586801-mRNA-1">
    <property type="protein sequence ID" value="EVEC_0000586801-mRNA-1"/>
    <property type="gene ID" value="EVEC_0000586801"/>
</dbReference>
<dbReference type="Proteomes" id="UP000274131">
    <property type="component" value="Unassembled WGS sequence"/>
</dbReference>
<feature type="coiled-coil region" evidence="2">
    <location>
        <begin position="44"/>
        <end position="71"/>
    </location>
</feature>
<accession>A0A0N4V6I3</accession>
<evidence type="ECO:0000313" key="4">
    <source>
        <dbReference type="EMBL" id="VDD90732.1"/>
    </source>
</evidence>
<keyword evidence="5" id="KW-1185">Reference proteome</keyword>
<reference evidence="6" key="1">
    <citation type="submission" date="2017-02" db="UniProtKB">
        <authorList>
            <consortium name="WormBaseParasite"/>
        </authorList>
    </citation>
    <scope>IDENTIFICATION</scope>
</reference>
<dbReference type="GO" id="GO:0071203">
    <property type="term" value="C:WASH complex"/>
    <property type="evidence" value="ECO:0007669"/>
    <property type="project" value="InterPro"/>
</dbReference>
<dbReference type="PANTHER" id="PTHR13015:SF0">
    <property type="entry name" value="WASH COMPLEX SUBUNIT 3"/>
    <property type="match status" value="1"/>
</dbReference>
<sequence length="234" mass="25598">MDPDLSFITPDIKLDQVPPLDIKRVIAFVNHFVMRDVQLINSFAVNAERRVLEIENRIKKLTVELQLLEAKLDSIPSIQEAGTSKDTRSGEPVFSKTSETVGSGSVADPSLTLQLPSTDVITDSLSAEKMPEKSEPAAESEESRGKVENQLTKKIKAQDDPRYAKYFKMLRLGVLEAAVKQKMATDGIDPEILNNPNAEMEVLLVATGTELVGKGSSSSELDNSGSTYESSDNE</sequence>
<evidence type="ECO:0000256" key="3">
    <source>
        <dbReference type="SAM" id="MobiDB-lite"/>
    </source>
</evidence>
<evidence type="ECO:0000313" key="5">
    <source>
        <dbReference type="Proteomes" id="UP000274131"/>
    </source>
</evidence>
<dbReference type="AlphaFoldDB" id="A0A0N4V6I3"/>
<evidence type="ECO:0000256" key="1">
    <source>
        <dbReference type="ARBA" id="ARBA00006290"/>
    </source>
</evidence>
<dbReference type="OrthoDB" id="268027at2759"/>
<dbReference type="Pfam" id="PF10152">
    <property type="entry name" value="CCDC53"/>
    <property type="match status" value="1"/>
</dbReference>
<comment type="similarity">
    <text evidence="1">Belongs to the CCDC53 family.</text>
</comment>
<feature type="region of interest" description="Disordered" evidence="3">
    <location>
        <begin position="81"/>
        <end position="111"/>
    </location>
</feature>
<feature type="region of interest" description="Disordered" evidence="3">
    <location>
        <begin position="125"/>
        <end position="154"/>
    </location>
</feature>
<feature type="region of interest" description="Disordered" evidence="3">
    <location>
        <begin position="212"/>
        <end position="234"/>
    </location>
</feature>
<proteinExistence type="inferred from homology"/>
<dbReference type="STRING" id="51028.A0A0N4V6I3"/>
<gene>
    <name evidence="4" type="ORF">EVEC_LOCUS5483</name>
</gene>
<evidence type="ECO:0000313" key="6">
    <source>
        <dbReference type="WBParaSite" id="EVEC_0000586801-mRNA-1"/>
    </source>
</evidence>
<dbReference type="PANTHER" id="PTHR13015">
    <property type="entry name" value="PROTEIN AD-016-RELATED"/>
    <property type="match status" value="1"/>
</dbReference>